<sequence>MRVTAIGDCGIDRYVDLRADRPGGISLNFAANAKRWFDKADSIAVLTALGEDREAGIVEATIAGLGIGAFIAKRPGITPVQYIDRDARGERIFVRYEAGALAAHRLGGPEREVLRHSDVMIATVFTQILDFFETVAEAPSGGLRALDYCNLGTADEPLRYVQRYATRFDLGFFGLSPAQAPLIDALETIARERNRLFIVTLGPEGSLALGGRERIRAPAVAVPKVVDTTGAGDSFAAGFLSLYARSRDVAASLARGAEAAARTIGEVGAFPAPLVPWPADAPAEWAALKRS</sequence>
<protein>
    <submittedName>
        <fullName evidence="4">Fructosamine kinase FrlD</fullName>
    </submittedName>
</protein>
<name>A0A5J6MW36_9PROT</name>
<accession>A0A5J6MW36</accession>
<dbReference type="SUPFAM" id="SSF53613">
    <property type="entry name" value="Ribokinase-like"/>
    <property type="match status" value="1"/>
</dbReference>
<evidence type="ECO:0000256" key="2">
    <source>
        <dbReference type="ARBA" id="ARBA00022777"/>
    </source>
</evidence>
<keyword evidence="1" id="KW-0808">Transferase</keyword>
<dbReference type="AlphaFoldDB" id="A0A5J6MW36"/>
<proteinExistence type="predicted"/>
<organism evidence="4 5">
    <name type="scientific">Hypericibacter adhaerens</name>
    <dbReference type="NCBI Taxonomy" id="2602016"/>
    <lineage>
        <taxon>Bacteria</taxon>
        <taxon>Pseudomonadati</taxon>
        <taxon>Pseudomonadota</taxon>
        <taxon>Alphaproteobacteria</taxon>
        <taxon>Rhodospirillales</taxon>
        <taxon>Dongiaceae</taxon>
        <taxon>Hypericibacter</taxon>
    </lineage>
</organism>
<dbReference type="KEGG" id="hadh:FRZ61_03170"/>
<dbReference type="OrthoDB" id="9776822at2"/>
<evidence type="ECO:0000256" key="1">
    <source>
        <dbReference type="ARBA" id="ARBA00022679"/>
    </source>
</evidence>
<dbReference type="PANTHER" id="PTHR10584:SF166">
    <property type="entry name" value="RIBOKINASE"/>
    <property type="match status" value="1"/>
</dbReference>
<evidence type="ECO:0000313" key="5">
    <source>
        <dbReference type="Proteomes" id="UP000325797"/>
    </source>
</evidence>
<dbReference type="EMBL" id="CP042582">
    <property type="protein sequence ID" value="QEX20400.1"/>
    <property type="molecule type" value="Genomic_DNA"/>
</dbReference>
<dbReference type="Gene3D" id="3.40.1190.20">
    <property type="match status" value="1"/>
</dbReference>
<evidence type="ECO:0000313" key="4">
    <source>
        <dbReference type="EMBL" id="QEX20400.1"/>
    </source>
</evidence>
<keyword evidence="2 4" id="KW-0418">Kinase</keyword>
<dbReference type="RefSeq" id="WP_151114636.1">
    <property type="nucleotide sequence ID" value="NZ_CP042582.1"/>
</dbReference>
<evidence type="ECO:0000259" key="3">
    <source>
        <dbReference type="Pfam" id="PF00294"/>
    </source>
</evidence>
<dbReference type="GO" id="GO:0016301">
    <property type="term" value="F:kinase activity"/>
    <property type="evidence" value="ECO:0007669"/>
    <property type="project" value="UniProtKB-KW"/>
</dbReference>
<dbReference type="InterPro" id="IPR002173">
    <property type="entry name" value="Carboh/pur_kinase_PfkB_CS"/>
</dbReference>
<dbReference type="PANTHER" id="PTHR10584">
    <property type="entry name" value="SUGAR KINASE"/>
    <property type="match status" value="1"/>
</dbReference>
<dbReference type="Pfam" id="PF00294">
    <property type="entry name" value="PfkB"/>
    <property type="match status" value="1"/>
</dbReference>
<reference evidence="4 5" key="1">
    <citation type="submission" date="2019-08" db="EMBL/GenBank/DDBJ databases">
        <title>Hyperibacter terrae gen. nov., sp. nov. and Hyperibacter viscosus sp. nov., two new members in the family Rhodospirillaceae isolated from the rhizosphere of Hypericum perforatum.</title>
        <authorList>
            <person name="Noviana Z."/>
        </authorList>
    </citation>
    <scope>NUCLEOTIDE SEQUENCE [LARGE SCALE GENOMIC DNA]</scope>
    <source>
        <strain evidence="4 5">R5959</strain>
    </source>
</reference>
<keyword evidence="5" id="KW-1185">Reference proteome</keyword>
<dbReference type="InterPro" id="IPR011611">
    <property type="entry name" value="PfkB_dom"/>
</dbReference>
<dbReference type="PROSITE" id="PS00584">
    <property type="entry name" value="PFKB_KINASES_2"/>
    <property type="match status" value="1"/>
</dbReference>
<feature type="domain" description="Carbohydrate kinase PfkB" evidence="3">
    <location>
        <begin position="180"/>
        <end position="269"/>
    </location>
</feature>
<dbReference type="InterPro" id="IPR029056">
    <property type="entry name" value="Ribokinase-like"/>
</dbReference>
<gene>
    <name evidence="4" type="primary">frlD</name>
    <name evidence="4" type="ORF">FRZ61_03170</name>
</gene>
<dbReference type="Proteomes" id="UP000325797">
    <property type="component" value="Chromosome"/>
</dbReference>